<feature type="compositionally biased region" description="Basic and acidic residues" evidence="1">
    <location>
        <begin position="88"/>
        <end position="101"/>
    </location>
</feature>
<sequence length="111" mass="11756">MLTMRWTVVATHGYSGSMAKLVKRRSMWYLEGGQDEVGAMAIVLCRNNMGLVGFIGVIAVTSTCTMIGSVSGKAVSGTQGLLSQKESSVCKEGKGETRVEKDADEFAEAGT</sequence>
<feature type="region of interest" description="Disordered" evidence="1">
    <location>
        <begin position="85"/>
        <end position="111"/>
    </location>
</feature>
<dbReference type="InParanoid" id="E4ZPC3"/>
<dbReference type="AlphaFoldDB" id="E4ZPC3"/>
<evidence type="ECO:0000313" key="3">
    <source>
        <dbReference type="Proteomes" id="UP000002668"/>
    </source>
</evidence>
<name>E4ZPC3_LEPMJ</name>
<reference evidence="3" key="1">
    <citation type="journal article" date="2011" name="Nat. Commun.">
        <title>Effector diversification within compartments of the Leptosphaeria maculans genome affected by Repeat-Induced Point mutations.</title>
        <authorList>
            <person name="Rouxel T."/>
            <person name="Grandaubert J."/>
            <person name="Hane J.K."/>
            <person name="Hoede C."/>
            <person name="van de Wouw A.P."/>
            <person name="Couloux A."/>
            <person name="Dominguez V."/>
            <person name="Anthouard V."/>
            <person name="Bally P."/>
            <person name="Bourras S."/>
            <person name="Cozijnsen A.J."/>
            <person name="Ciuffetti L.M."/>
            <person name="Degrave A."/>
            <person name="Dilmaghani A."/>
            <person name="Duret L."/>
            <person name="Fudal I."/>
            <person name="Goodwin S.B."/>
            <person name="Gout L."/>
            <person name="Glaser N."/>
            <person name="Linglin J."/>
            <person name="Kema G.H.J."/>
            <person name="Lapalu N."/>
            <person name="Lawrence C.B."/>
            <person name="May K."/>
            <person name="Meyer M."/>
            <person name="Ollivier B."/>
            <person name="Poulain J."/>
            <person name="Schoch C.L."/>
            <person name="Simon A."/>
            <person name="Spatafora J.W."/>
            <person name="Stachowiak A."/>
            <person name="Turgeon B.G."/>
            <person name="Tyler B.M."/>
            <person name="Vincent D."/>
            <person name="Weissenbach J."/>
            <person name="Amselem J."/>
            <person name="Quesneville H."/>
            <person name="Oliver R.P."/>
            <person name="Wincker P."/>
            <person name="Balesdent M.-H."/>
            <person name="Howlett B.J."/>
        </authorList>
    </citation>
    <scope>NUCLEOTIDE SEQUENCE [LARGE SCALE GENOMIC DNA]</scope>
    <source>
        <strain evidence="3">JN3 / isolate v23.1.3 / race Av1-4-5-6-7-8</strain>
    </source>
</reference>
<feature type="compositionally biased region" description="Acidic residues" evidence="1">
    <location>
        <begin position="102"/>
        <end position="111"/>
    </location>
</feature>
<keyword evidence="3" id="KW-1185">Reference proteome</keyword>
<dbReference type="HOGENOM" id="CLU_2158885_0_0_1"/>
<accession>E4ZPC3</accession>
<gene>
    <name evidence="2" type="ORF">LEMA_P040490.1</name>
</gene>
<organism evidence="3">
    <name type="scientific">Leptosphaeria maculans (strain JN3 / isolate v23.1.3 / race Av1-4-5-6-7-8)</name>
    <name type="common">Blackleg fungus</name>
    <name type="synonym">Phoma lingam</name>
    <dbReference type="NCBI Taxonomy" id="985895"/>
    <lineage>
        <taxon>Eukaryota</taxon>
        <taxon>Fungi</taxon>
        <taxon>Dikarya</taxon>
        <taxon>Ascomycota</taxon>
        <taxon>Pezizomycotina</taxon>
        <taxon>Dothideomycetes</taxon>
        <taxon>Pleosporomycetidae</taxon>
        <taxon>Pleosporales</taxon>
        <taxon>Pleosporineae</taxon>
        <taxon>Leptosphaeriaceae</taxon>
        <taxon>Plenodomus</taxon>
        <taxon>Plenodomus lingam/Leptosphaeria maculans species complex</taxon>
    </lineage>
</organism>
<dbReference type="VEuPathDB" id="FungiDB:LEMA_P040490.1"/>
<dbReference type="Proteomes" id="UP000002668">
    <property type="component" value="Genome"/>
</dbReference>
<evidence type="ECO:0000256" key="1">
    <source>
        <dbReference type="SAM" id="MobiDB-lite"/>
    </source>
</evidence>
<proteinExistence type="predicted"/>
<evidence type="ECO:0000313" key="2">
    <source>
        <dbReference type="EMBL" id="CBX93148.1"/>
    </source>
</evidence>
<dbReference type="EMBL" id="FP929105">
    <property type="protein sequence ID" value="CBX93148.1"/>
    <property type="molecule type" value="Genomic_DNA"/>
</dbReference>
<protein>
    <submittedName>
        <fullName evidence="2">Predicted protein</fullName>
    </submittedName>
</protein>